<dbReference type="AlphaFoldDB" id="A0A066U403"/>
<keyword evidence="1" id="KW-0808">Transferase</keyword>
<gene>
    <name evidence="6" type="ORF">DV20_28290</name>
</gene>
<dbReference type="Proteomes" id="UP000027345">
    <property type="component" value="Unassembled WGS sequence"/>
</dbReference>
<dbReference type="EMBL" id="JMQI01000061">
    <property type="protein sequence ID" value="KDN18849.1"/>
    <property type="molecule type" value="Genomic_DNA"/>
</dbReference>
<keyword evidence="4" id="KW-0472">Membrane</keyword>
<keyword evidence="2" id="KW-0418">Kinase</keyword>
<keyword evidence="7" id="KW-1185">Reference proteome</keyword>
<evidence type="ECO:0000256" key="2">
    <source>
        <dbReference type="ARBA" id="ARBA00022777"/>
    </source>
</evidence>
<dbReference type="InterPro" id="IPR050482">
    <property type="entry name" value="Sensor_HK_TwoCompSys"/>
</dbReference>
<dbReference type="STRING" id="287986.DV20_28290"/>
<sequence>MLGLLGPLRTVRSWPVAVFACGYVFALIAAHLVGFGYGRIRFRGPALAVQAVLGVLPVVQLGVSWSVLSSFFVGSVLLVAKPAVSVPVLVFFAGGAGLLSGASGEAIADGVHATVLTAVGAVAVFGLAWFVRLAAEREGDRRELTVRVVADERMRFSRDTHDLLGLSLSAITLKVELARRLVDTQPAQAEQELIELATMARKALADVRSVAAGNREVSLADECRAAAAVLASAGVTVRFDPELPAQLPEAVATTFATVLRESATNVVRHSEASWCEFAIGVDEGQAWLRMLNDGVLPGDGEDRGEEHGAGLPNLAHRLSLLGGELTAGIRPGGTHLLRVTVPLDRFGLSPQPGNRFPASFRAIRRRWRSGSRAPGCER</sequence>
<keyword evidence="4" id="KW-0812">Transmembrane</keyword>
<dbReference type="GO" id="GO:0016020">
    <property type="term" value="C:membrane"/>
    <property type="evidence" value="ECO:0007669"/>
    <property type="project" value="InterPro"/>
</dbReference>
<proteinExistence type="predicted"/>
<feature type="domain" description="Signal transduction histidine kinase subgroup 3 dimerisation and phosphoacceptor" evidence="5">
    <location>
        <begin position="152"/>
        <end position="217"/>
    </location>
</feature>
<evidence type="ECO:0000313" key="6">
    <source>
        <dbReference type="EMBL" id="KDN18849.1"/>
    </source>
</evidence>
<comment type="caution">
    <text evidence="6">The sequence shown here is derived from an EMBL/GenBank/DDBJ whole genome shotgun (WGS) entry which is preliminary data.</text>
</comment>
<dbReference type="PANTHER" id="PTHR24421">
    <property type="entry name" value="NITRATE/NITRITE SENSOR PROTEIN NARX-RELATED"/>
    <property type="match status" value="1"/>
</dbReference>
<dbReference type="eggNOG" id="COG4585">
    <property type="taxonomic scope" value="Bacteria"/>
</dbReference>
<organism evidence="6 7">
    <name type="scientific">Amycolatopsis rifamycinica</name>
    <dbReference type="NCBI Taxonomy" id="287986"/>
    <lineage>
        <taxon>Bacteria</taxon>
        <taxon>Bacillati</taxon>
        <taxon>Actinomycetota</taxon>
        <taxon>Actinomycetes</taxon>
        <taxon>Pseudonocardiales</taxon>
        <taxon>Pseudonocardiaceae</taxon>
        <taxon>Amycolatopsis</taxon>
    </lineage>
</organism>
<feature type="transmembrane region" description="Helical" evidence="4">
    <location>
        <begin position="14"/>
        <end position="35"/>
    </location>
</feature>
<dbReference type="InterPro" id="IPR036890">
    <property type="entry name" value="HATPase_C_sf"/>
</dbReference>
<feature type="transmembrane region" description="Helical" evidence="4">
    <location>
        <begin position="71"/>
        <end position="99"/>
    </location>
</feature>
<dbReference type="Gene3D" id="1.20.5.1930">
    <property type="match status" value="1"/>
</dbReference>
<dbReference type="PANTHER" id="PTHR24421:SF63">
    <property type="entry name" value="SENSOR HISTIDINE KINASE DESK"/>
    <property type="match status" value="1"/>
</dbReference>
<keyword evidence="3" id="KW-0902">Two-component regulatory system</keyword>
<reference evidence="6 7" key="1">
    <citation type="submission" date="2014-05" db="EMBL/GenBank/DDBJ databases">
        <title>Draft genome sequence of Amycolatopsis rifamycinica DSM 46095.</title>
        <authorList>
            <person name="Lal R."/>
            <person name="Saxena A."/>
            <person name="Kumari R."/>
            <person name="Mukherjee U."/>
            <person name="Singh P."/>
            <person name="Sangwan N."/>
            <person name="Mahato N.K."/>
        </authorList>
    </citation>
    <scope>NUCLEOTIDE SEQUENCE [LARGE SCALE GENOMIC DNA]</scope>
    <source>
        <strain evidence="6 7">DSM 46095</strain>
    </source>
</reference>
<protein>
    <recommendedName>
        <fullName evidence="5">Signal transduction histidine kinase subgroup 3 dimerisation and phosphoacceptor domain-containing protein</fullName>
    </recommendedName>
</protein>
<dbReference type="SUPFAM" id="SSF55874">
    <property type="entry name" value="ATPase domain of HSP90 chaperone/DNA topoisomerase II/histidine kinase"/>
    <property type="match status" value="1"/>
</dbReference>
<evidence type="ECO:0000259" key="5">
    <source>
        <dbReference type="Pfam" id="PF07730"/>
    </source>
</evidence>
<name>A0A066U403_9PSEU</name>
<dbReference type="InterPro" id="IPR011712">
    <property type="entry name" value="Sig_transdc_His_kin_sub3_dim/P"/>
</dbReference>
<evidence type="ECO:0000256" key="3">
    <source>
        <dbReference type="ARBA" id="ARBA00023012"/>
    </source>
</evidence>
<evidence type="ECO:0000313" key="7">
    <source>
        <dbReference type="Proteomes" id="UP000027345"/>
    </source>
</evidence>
<feature type="transmembrane region" description="Helical" evidence="4">
    <location>
        <begin position="47"/>
        <end position="65"/>
    </location>
</feature>
<dbReference type="GO" id="GO:0046983">
    <property type="term" value="F:protein dimerization activity"/>
    <property type="evidence" value="ECO:0007669"/>
    <property type="project" value="InterPro"/>
</dbReference>
<keyword evidence="4" id="KW-1133">Transmembrane helix</keyword>
<evidence type="ECO:0000256" key="1">
    <source>
        <dbReference type="ARBA" id="ARBA00022679"/>
    </source>
</evidence>
<evidence type="ECO:0000256" key="4">
    <source>
        <dbReference type="SAM" id="Phobius"/>
    </source>
</evidence>
<feature type="transmembrane region" description="Helical" evidence="4">
    <location>
        <begin position="111"/>
        <end position="131"/>
    </location>
</feature>
<accession>A0A066U403</accession>
<dbReference type="GO" id="GO:0000155">
    <property type="term" value="F:phosphorelay sensor kinase activity"/>
    <property type="evidence" value="ECO:0007669"/>
    <property type="project" value="InterPro"/>
</dbReference>
<dbReference type="Pfam" id="PF07730">
    <property type="entry name" value="HisKA_3"/>
    <property type="match status" value="1"/>
</dbReference>
<dbReference type="Gene3D" id="3.30.565.10">
    <property type="entry name" value="Histidine kinase-like ATPase, C-terminal domain"/>
    <property type="match status" value="1"/>
</dbReference>